<sequence>MKNLIIILLVFTAFSCKNKPNKESSNPVENSKGKEVLLVGTFHYNNPSADVVKTKSFDILNEKSQIELQNISSSIKKFNPTKIFVEWPYDEQKELDSLFQLYTSGLYFQNDNLSDFYLKNEIFQLAFRIAKENNLETVYGIDYKETSFPFEDVMNDIEKNNQSELKEIIENGIAKITKDFDSKIESGTSLTELTFYLNTPEMRSFLNNFHNNVMLLAGDSKDFNGPLLASEWFKRNLYMWSFVQKNINELDERIMILAGSSHVAMFDLFIRENDEWKIKELQQIIEK</sequence>
<gene>
    <name evidence="1" type="ORF">MUY34_04035</name>
</gene>
<evidence type="ECO:0000313" key="1">
    <source>
        <dbReference type="EMBL" id="MCK8479775.1"/>
    </source>
</evidence>
<comment type="caution">
    <text evidence="1">The sequence shown here is derived from an EMBL/GenBank/DDBJ whole genome shotgun (WGS) entry which is preliminary data.</text>
</comment>
<reference evidence="1" key="1">
    <citation type="submission" date="2022-04" db="EMBL/GenBank/DDBJ databases">
        <authorList>
            <person name="Ren T."/>
        </authorList>
    </citation>
    <scope>NUCLEOTIDE SEQUENCE</scope>
    <source>
        <strain evidence="1">F63249</strain>
    </source>
</reference>
<keyword evidence="2" id="KW-1185">Reference proteome</keyword>
<accession>A0ABT0H5Y3</accession>
<protein>
    <submittedName>
        <fullName evidence="1">DUF5694 domain-containing protein</fullName>
    </submittedName>
</protein>
<evidence type="ECO:0000313" key="2">
    <source>
        <dbReference type="Proteomes" id="UP001203687"/>
    </source>
</evidence>
<name>A0ABT0H5Y3_9FLAO</name>
<dbReference type="InterPro" id="IPR043749">
    <property type="entry name" value="DUF5694"/>
</dbReference>
<dbReference type="RefSeq" id="WP_248412026.1">
    <property type="nucleotide sequence ID" value="NZ_JALPQF010000003.1"/>
</dbReference>
<dbReference type="Pfam" id="PF18950">
    <property type="entry name" value="DUF5694"/>
    <property type="match status" value="1"/>
</dbReference>
<dbReference type="Proteomes" id="UP001203687">
    <property type="component" value="Unassembled WGS sequence"/>
</dbReference>
<organism evidence="1 2">
    <name type="scientific">Psychroserpens algicola</name>
    <dbReference type="NCBI Taxonomy" id="1719034"/>
    <lineage>
        <taxon>Bacteria</taxon>
        <taxon>Pseudomonadati</taxon>
        <taxon>Bacteroidota</taxon>
        <taxon>Flavobacteriia</taxon>
        <taxon>Flavobacteriales</taxon>
        <taxon>Flavobacteriaceae</taxon>
        <taxon>Psychroserpens</taxon>
    </lineage>
</organism>
<proteinExistence type="predicted"/>
<dbReference type="PROSITE" id="PS51257">
    <property type="entry name" value="PROKAR_LIPOPROTEIN"/>
    <property type="match status" value="1"/>
</dbReference>
<dbReference type="EMBL" id="JALPQF010000003">
    <property type="protein sequence ID" value="MCK8479775.1"/>
    <property type="molecule type" value="Genomic_DNA"/>
</dbReference>